<organism evidence="3 4">
    <name type="scientific">Trichodelitschia bisporula</name>
    <dbReference type="NCBI Taxonomy" id="703511"/>
    <lineage>
        <taxon>Eukaryota</taxon>
        <taxon>Fungi</taxon>
        <taxon>Dikarya</taxon>
        <taxon>Ascomycota</taxon>
        <taxon>Pezizomycotina</taxon>
        <taxon>Dothideomycetes</taxon>
        <taxon>Dothideomycetes incertae sedis</taxon>
        <taxon>Phaeotrichales</taxon>
        <taxon>Phaeotrichaceae</taxon>
        <taxon>Trichodelitschia</taxon>
    </lineage>
</organism>
<keyword evidence="2" id="KW-1133">Transmembrane helix</keyword>
<evidence type="ECO:0008006" key="5">
    <source>
        <dbReference type="Google" id="ProtNLM"/>
    </source>
</evidence>
<sequence length="169" mass="18198">MCAARLIIIALGIASLSVTIYAHVKFGEIYHYAYAALLFSLVGNIAIVVASLGLKAAFAGAVFVVQIGLIAMASLAWAFDWYAWRRRHPSTSSSSVPKRGFDRGPVGGGLERSASDKLLSRHRTRARHPCLTSAVVLAETSDAASAFRDACVLQGRRIGRSKFRWMGSG</sequence>
<dbReference type="EMBL" id="ML996689">
    <property type="protein sequence ID" value="KAF2403329.1"/>
    <property type="molecule type" value="Genomic_DNA"/>
</dbReference>
<reference evidence="3" key="1">
    <citation type="journal article" date="2020" name="Stud. Mycol.">
        <title>101 Dothideomycetes genomes: a test case for predicting lifestyles and emergence of pathogens.</title>
        <authorList>
            <person name="Haridas S."/>
            <person name="Albert R."/>
            <person name="Binder M."/>
            <person name="Bloem J."/>
            <person name="Labutti K."/>
            <person name="Salamov A."/>
            <person name="Andreopoulos B."/>
            <person name="Baker S."/>
            <person name="Barry K."/>
            <person name="Bills G."/>
            <person name="Bluhm B."/>
            <person name="Cannon C."/>
            <person name="Castanera R."/>
            <person name="Culley D."/>
            <person name="Daum C."/>
            <person name="Ezra D."/>
            <person name="Gonzalez J."/>
            <person name="Henrissat B."/>
            <person name="Kuo A."/>
            <person name="Liang C."/>
            <person name="Lipzen A."/>
            <person name="Lutzoni F."/>
            <person name="Magnuson J."/>
            <person name="Mondo S."/>
            <person name="Nolan M."/>
            <person name="Ohm R."/>
            <person name="Pangilinan J."/>
            <person name="Park H.-J."/>
            <person name="Ramirez L."/>
            <person name="Alfaro M."/>
            <person name="Sun H."/>
            <person name="Tritt A."/>
            <person name="Yoshinaga Y."/>
            <person name="Zwiers L.-H."/>
            <person name="Turgeon B."/>
            <person name="Goodwin S."/>
            <person name="Spatafora J."/>
            <person name="Crous P."/>
            <person name="Grigoriev I."/>
        </authorList>
    </citation>
    <scope>NUCLEOTIDE SEQUENCE</scope>
    <source>
        <strain evidence="3">CBS 262.69</strain>
    </source>
</reference>
<feature type="transmembrane region" description="Helical" evidence="2">
    <location>
        <begin position="31"/>
        <end position="52"/>
    </location>
</feature>
<evidence type="ECO:0000313" key="4">
    <source>
        <dbReference type="Proteomes" id="UP000799640"/>
    </source>
</evidence>
<feature type="region of interest" description="Disordered" evidence="1">
    <location>
        <begin position="88"/>
        <end position="112"/>
    </location>
</feature>
<feature type="transmembrane region" description="Helical" evidence="2">
    <location>
        <begin position="6"/>
        <end position="24"/>
    </location>
</feature>
<feature type="transmembrane region" description="Helical" evidence="2">
    <location>
        <begin position="58"/>
        <end position="79"/>
    </location>
</feature>
<proteinExistence type="predicted"/>
<accession>A0A6G1I5I6</accession>
<keyword evidence="2" id="KW-0472">Membrane</keyword>
<keyword evidence="2" id="KW-0812">Transmembrane</keyword>
<evidence type="ECO:0000256" key="1">
    <source>
        <dbReference type="SAM" id="MobiDB-lite"/>
    </source>
</evidence>
<keyword evidence="4" id="KW-1185">Reference proteome</keyword>
<name>A0A6G1I5I6_9PEZI</name>
<evidence type="ECO:0000256" key="2">
    <source>
        <dbReference type="SAM" id="Phobius"/>
    </source>
</evidence>
<dbReference type="Proteomes" id="UP000799640">
    <property type="component" value="Unassembled WGS sequence"/>
</dbReference>
<gene>
    <name evidence="3" type="ORF">EJ06DRAFT_546619</name>
</gene>
<protein>
    <recommendedName>
        <fullName evidence="5">MARVEL domain-containing protein</fullName>
    </recommendedName>
</protein>
<evidence type="ECO:0000313" key="3">
    <source>
        <dbReference type="EMBL" id="KAF2403329.1"/>
    </source>
</evidence>
<dbReference type="AlphaFoldDB" id="A0A6G1I5I6"/>